<keyword evidence="1" id="KW-0488">Methylation</keyword>
<dbReference type="Proteomes" id="UP000076023">
    <property type="component" value="Unassembled WGS sequence"/>
</dbReference>
<dbReference type="InParanoid" id="A0A146G7V7"/>
<dbReference type="AlphaFoldDB" id="A0A146G7V7"/>
<evidence type="ECO:0000256" key="2">
    <source>
        <dbReference type="SAM" id="Phobius"/>
    </source>
</evidence>
<keyword evidence="4" id="KW-1185">Reference proteome</keyword>
<dbReference type="GO" id="GO:0015627">
    <property type="term" value="C:type II protein secretion system complex"/>
    <property type="evidence" value="ECO:0007669"/>
    <property type="project" value="InterPro"/>
</dbReference>
<reference evidence="4" key="1">
    <citation type="journal article" date="2017" name="Genome Announc.">
        <title>Draft Genome Sequence of Terrimicrobium sacchariphilum NM-5T, a Facultative Anaerobic Soil Bacterium of the Class Spartobacteria.</title>
        <authorList>
            <person name="Qiu Y.L."/>
            <person name="Tourlousse D.M."/>
            <person name="Matsuura N."/>
            <person name="Ohashi A."/>
            <person name="Sekiguchi Y."/>
        </authorList>
    </citation>
    <scope>NUCLEOTIDE SEQUENCE [LARGE SCALE GENOMIC DNA]</scope>
    <source>
        <strain evidence="4">NM-5</strain>
    </source>
</reference>
<protein>
    <submittedName>
        <fullName evidence="3">Prepilin-type N-terminal cleavage/methylation domain-containing protein</fullName>
    </submittedName>
</protein>
<dbReference type="RefSeq" id="WP_075079157.1">
    <property type="nucleotide sequence ID" value="NZ_BDCO01000002.1"/>
</dbReference>
<dbReference type="Gene3D" id="3.30.700.10">
    <property type="entry name" value="Glycoprotein, Type 4 Pilin"/>
    <property type="match status" value="1"/>
</dbReference>
<proteinExistence type="predicted"/>
<organism evidence="3 4">
    <name type="scientific">Terrimicrobium sacchariphilum</name>
    <dbReference type="NCBI Taxonomy" id="690879"/>
    <lineage>
        <taxon>Bacteria</taxon>
        <taxon>Pseudomonadati</taxon>
        <taxon>Verrucomicrobiota</taxon>
        <taxon>Terrimicrobiia</taxon>
        <taxon>Terrimicrobiales</taxon>
        <taxon>Terrimicrobiaceae</taxon>
        <taxon>Terrimicrobium</taxon>
    </lineage>
</organism>
<keyword evidence="2" id="KW-0472">Membrane</keyword>
<dbReference type="STRING" id="690879.TSACC_21839"/>
<dbReference type="GO" id="GO:0015628">
    <property type="term" value="P:protein secretion by the type II secretion system"/>
    <property type="evidence" value="ECO:0007669"/>
    <property type="project" value="InterPro"/>
</dbReference>
<keyword evidence="2" id="KW-0812">Transmembrane</keyword>
<accession>A0A146G7V7</accession>
<dbReference type="SUPFAM" id="SSF54523">
    <property type="entry name" value="Pili subunits"/>
    <property type="match status" value="1"/>
</dbReference>
<gene>
    <name evidence="3" type="ORF">TSACC_21839</name>
</gene>
<dbReference type="InterPro" id="IPR000983">
    <property type="entry name" value="Bac_GSPG_pilin"/>
</dbReference>
<evidence type="ECO:0000256" key="1">
    <source>
        <dbReference type="ARBA" id="ARBA00022481"/>
    </source>
</evidence>
<name>A0A146G7V7_TERSA</name>
<evidence type="ECO:0000313" key="3">
    <source>
        <dbReference type="EMBL" id="GAT33423.1"/>
    </source>
</evidence>
<sequence length="172" mass="18386">MMAALHPVAPWGKKGRSGFSLTEVIIVIGAIGVLAAVCIPIIGGVATQSKAAVAEKNMRSLNAAVQSFNQANWELVLAPEEGTDDELAIFLSLQYRDSAVSRQAPGSPYLNPMFDFVRSSDPQDYRAIWNGRMFEMVNPNATGDGINLMRLGEMAGGGASFPNGYRPVGAPW</sequence>
<dbReference type="InterPro" id="IPR012902">
    <property type="entry name" value="N_methyl_site"/>
</dbReference>
<feature type="transmembrane region" description="Helical" evidence="2">
    <location>
        <begin position="21"/>
        <end position="42"/>
    </location>
</feature>
<dbReference type="NCBIfam" id="TIGR02532">
    <property type="entry name" value="IV_pilin_GFxxxE"/>
    <property type="match status" value="1"/>
</dbReference>
<evidence type="ECO:0000313" key="4">
    <source>
        <dbReference type="Proteomes" id="UP000076023"/>
    </source>
</evidence>
<dbReference type="OrthoDB" id="191004at2"/>
<comment type="caution">
    <text evidence="3">The sequence shown here is derived from an EMBL/GenBank/DDBJ whole genome shotgun (WGS) entry which is preliminary data.</text>
</comment>
<dbReference type="InterPro" id="IPR045584">
    <property type="entry name" value="Pilin-like"/>
</dbReference>
<dbReference type="PRINTS" id="PR00813">
    <property type="entry name" value="BCTERIALGSPG"/>
</dbReference>
<dbReference type="EMBL" id="BDCO01000002">
    <property type="protein sequence ID" value="GAT33423.1"/>
    <property type="molecule type" value="Genomic_DNA"/>
</dbReference>
<keyword evidence="2" id="KW-1133">Transmembrane helix</keyword>